<evidence type="ECO:0000256" key="2">
    <source>
        <dbReference type="ARBA" id="ARBA00023002"/>
    </source>
</evidence>
<comment type="similarity">
    <text evidence="1 3">Belongs to the short-chain dehydrogenases/reductases (SDR) family.</text>
</comment>
<proteinExistence type="inferred from homology"/>
<evidence type="ECO:0000256" key="3">
    <source>
        <dbReference type="RuleBase" id="RU000363"/>
    </source>
</evidence>
<keyword evidence="5" id="KW-1185">Reference proteome</keyword>
<evidence type="ECO:0000313" key="5">
    <source>
        <dbReference type="Proteomes" id="UP000242886"/>
    </source>
</evidence>
<dbReference type="InterPro" id="IPR020904">
    <property type="entry name" value="Sc_DH/Rdtase_CS"/>
</dbReference>
<name>A0A7Z7HP28_9PROT</name>
<dbReference type="Pfam" id="PF00106">
    <property type="entry name" value="adh_short"/>
    <property type="match status" value="1"/>
</dbReference>
<evidence type="ECO:0000313" key="4">
    <source>
        <dbReference type="EMBL" id="SMB21832.1"/>
    </source>
</evidence>
<dbReference type="SUPFAM" id="SSF51735">
    <property type="entry name" value="NAD(P)-binding Rossmann-fold domains"/>
    <property type="match status" value="1"/>
</dbReference>
<evidence type="ECO:0000256" key="1">
    <source>
        <dbReference type="ARBA" id="ARBA00006484"/>
    </source>
</evidence>
<dbReference type="PRINTS" id="PR00081">
    <property type="entry name" value="GDHRDH"/>
</dbReference>
<dbReference type="Proteomes" id="UP000242886">
    <property type="component" value="Chromosome SDENCHOL"/>
</dbReference>
<dbReference type="AlphaFoldDB" id="A0A7Z7HP28"/>
<dbReference type="InterPro" id="IPR036291">
    <property type="entry name" value="NAD(P)-bd_dom_sf"/>
</dbReference>
<dbReference type="GO" id="GO:0016020">
    <property type="term" value="C:membrane"/>
    <property type="evidence" value="ECO:0007669"/>
    <property type="project" value="TreeGrafter"/>
</dbReference>
<dbReference type="GO" id="GO:0016491">
    <property type="term" value="F:oxidoreductase activity"/>
    <property type="evidence" value="ECO:0007669"/>
    <property type="project" value="UniProtKB-KW"/>
</dbReference>
<dbReference type="PROSITE" id="PS00061">
    <property type="entry name" value="ADH_SHORT"/>
    <property type="match status" value="1"/>
</dbReference>
<dbReference type="PRINTS" id="PR00080">
    <property type="entry name" value="SDRFAMILY"/>
</dbReference>
<accession>A0A7Z7HP28</accession>
<sequence length="263" mass="27697">MPTEAAALRIFITGASTGIGAALVRQYAQQIGSAGVLGLVARRHDALQDLAASLPCRCLLYPLDVRDASALAAAAEDFMAQAGLPDVVIANAGISVGTLTGEAADLPVFARVLEVNVLGMVNTFHPFVGAMRAARRGQLVGIASVAGIRGLPGASAYCASKAAAISYLEALRVELHGSGVTVTTILPGYVATRMTATNPYRMPFILPAEEAARRIARLVARKVSYAVMPWQMAIVAKLLRLLPNGAFDRLFARAKHKPRQLPL</sequence>
<dbReference type="NCBIfam" id="NF005437">
    <property type="entry name" value="PRK07024.1"/>
    <property type="match status" value="1"/>
</dbReference>
<organism evidence="4 5">
    <name type="scientific">Sterolibacterium denitrificans</name>
    <dbReference type="NCBI Taxonomy" id="157592"/>
    <lineage>
        <taxon>Bacteria</taxon>
        <taxon>Pseudomonadati</taxon>
        <taxon>Pseudomonadota</taxon>
        <taxon>Betaproteobacteria</taxon>
        <taxon>Nitrosomonadales</taxon>
        <taxon>Sterolibacteriaceae</taxon>
        <taxon>Sterolibacterium</taxon>
    </lineage>
</organism>
<dbReference type="PANTHER" id="PTHR44196">
    <property type="entry name" value="DEHYDROGENASE/REDUCTASE SDR FAMILY MEMBER 7B"/>
    <property type="match status" value="1"/>
</dbReference>
<dbReference type="PANTHER" id="PTHR44196:SF3">
    <property type="entry name" value="SHORT CHAIN DEHYDROGENASE FAMILY PROTEIN"/>
    <property type="match status" value="1"/>
</dbReference>
<reference evidence="4" key="1">
    <citation type="submission" date="2017-03" db="EMBL/GenBank/DDBJ databases">
        <authorList>
            <consortium name="AG Boll"/>
        </authorList>
    </citation>
    <scope>NUCLEOTIDE SEQUENCE [LARGE SCALE GENOMIC DNA]</scope>
    <source>
        <strain evidence="4">Chol</strain>
    </source>
</reference>
<dbReference type="RefSeq" id="WP_154715813.1">
    <property type="nucleotide sequence ID" value="NZ_LT837803.1"/>
</dbReference>
<dbReference type="InterPro" id="IPR002347">
    <property type="entry name" value="SDR_fam"/>
</dbReference>
<dbReference type="EMBL" id="LT837803">
    <property type="protein sequence ID" value="SMB21832.1"/>
    <property type="molecule type" value="Genomic_DNA"/>
</dbReference>
<keyword evidence="2" id="KW-0560">Oxidoreductase</keyword>
<gene>
    <name evidence="4" type="ORF">SDENCHOL_10408</name>
</gene>
<dbReference type="Gene3D" id="3.40.50.720">
    <property type="entry name" value="NAD(P)-binding Rossmann-like Domain"/>
    <property type="match status" value="1"/>
</dbReference>
<protein>
    <submittedName>
        <fullName evidence="4">Short chain dehydrogenase family protein</fullName>
    </submittedName>
</protein>